<dbReference type="SUPFAM" id="SSF101498">
    <property type="entry name" value="Anti-sigma factor FlgM"/>
    <property type="match status" value="1"/>
</dbReference>
<dbReference type="InterPro" id="IPR035890">
    <property type="entry name" value="Anti-sigma-28_factor_FlgM_sf"/>
</dbReference>
<organism evidence="2">
    <name type="scientific">bioreactor metagenome</name>
    <dbReference type="NCBI Taxonomy" id="1076179"/>
    <lineage>
        <taxon>unclassified sequences</taxon>
        <taxon>metagenomes</taxon>
        <taxon>ecological metagenomes</taxon>
    </lineage>
</organism>
<name>A0A645FCE6_9ZZZZ</name>
<gene>
    <name evidence="2" type="ORF">SDC9_158607</name>
</gene>
<dbReference type="EMBL" id="VSSQ01057512">
    <property type="protein sequence ID" value="MPN11306.1"/>
    <property type="molecule type" value="Genomic_DNA"/>
</dbReference>
<dbReference type="AlphaFoldDB" id="A0A645FCE6"/>
<evidence type="ECO:0000259" key="1">
    <source>
        <dbReference type="Pfam" id="PF04316"/>
    </source>
</evidence>
<feature type="domain" description="Anti-sigma-28 factor FlgM C-terminal" evidence="1">
    <location>
        <begin position="37"/>
        <end position="93"/>
    </location>
</feature>
<proteinExistence type="predicted"/>
<dbReference type="Pfam" id="PF04316">
    <property type="entry name" value="FlgM"/>
    <property type="match status" value="1"/>
</dbReference>
<accession>A0A645FCE6</accession>
<evidence type="ECO:0000313" key="2">
    <source>
        <dbReference type="EMBL" id="MPN11306.1"/>
    </source>
</evidence>
<protein>
    <recommendedName>
        <fullName evidence="1">Anti-sigma-28 factor FlgM C-terminal domain-containing protein</fullName>
    </recommendedName>
</protein>
<sequence>MGFNIDKIPGINKIYKSFSVERKNETQEVFPLNGRKDELTISQKAIDYQIVNKGMKAIDQIPDIREDKVNAIKEKMDKGLYDIDGKDIAEKMISGKFDKKI</sequence>
<dbReference type="InterPro" id="IPR031316">
    <property type="entry name" value="FlgM_C"/>
</dbReference>
<comment type="caution">
    <text evidence="2">The sequence shown here is derived from an EMBL/GenBank/DDBJ whole genome shotgun (WGS) entry which is preliminary data.</text>
</comment>
<reference evidence="2" key="1">
    <citation type="submission" date="2019-08" db="EMBL/GenBank/DDBJ databases">
        <authorList>
            <person name="Kucharzyk K."/>
            <person name="Murdoch R.W."/>
            <person name="Higgins S."/>
            <person name="Loffler F."/>
        </authorList>
    </citation>
    <scope>NUCLEOTIDE SEQUENCE</scope>
</reference>